<sequence length="84" mass="8841">MHDIDVRLGAAVADLVRAGRVLDPEWLAHLLDNIAAETEAALLEHEARRRGAKRRARTTGAVIPFPGGASGNDVPPRGPANEGG</sequence>
<evidence type="ECO:0000313" key="2">
    <source>
        <dbReference type="EMBL" id="MEN3230230.1"/>
    </source>
</evidence>
<name>A0ABU9ZHA9_9HYPH</name>
<proteinExistence type="predicted"/>
<feature type="region of interest" description="Disordered" evidence="1">
    <location>
        <begin position="49"/>
        <end position="84"/>
    </location>
</feature>
<accession>A0ABU9ZHA9</accession>
<comment type="caution">
    <text evidence="2">The sequence shown here is derived from an EMBL/GenBank/DDBJ whole genome shotgun (WGS) entry which is preliminary data.</text>
</comment>
<evidence type="ECO:0008006" key="4">
    <source>
        <dbReference type="Google" id="ProtNLM"/>
    </source>
</evidence>
<gene>
    <name evidence="2" type="ORF">PUR21_21745</name>
</gene>
<protein>
    <recommendedName>
        <fullName evidence="4">Transposase</fullName>
    </recommendedName>
</protein>
<organism evidence="2 3">
    <name type="scientific">Methylorubrum rhodesianum</name>
    <dbReference type="NCBI Taxonomy" id="29427"/>
    <lineage>
        <taxon>Bacteria</taxon>
        <taxon>Pseudomonadati</taxon>
        <taxon>Pseudomonadota</taxon>
        <taxon>Alphaproteobacteria</taxon>
        <taxon>Hyphomicrobiales</taxon>
        <taxon>Methylobacteriaceae</taxon>
        <taxon>Methylorubrum</taxon>
    </lineage>
</organism>
<evidence type="ECO:0000313" key="3">
    <source>
        <dbReference type="Proteomes" id="UP001404845"/>
    </source>
</evidence>
<dbReference type="RefSeq" id="WP_345971646.1">
    <property type="nucleotide sequence ID" value="NZ_JAQYXL010000001.1"/>
</dbReference>
<dbReference type="Proteomes" id="UP001404845">
    <property type="component" value="Unassembled WGS sequence"/>
</dbReference>
<evidence type="ECO:0000256" key="1">
    <source>
        <dbReference type="SAM" id="MobiDB-lite"/>
    </source>
</evidence>
<reference evidence="2 3" key="1">
    <citation type="journal article" date="2023" name="PLoS ONE">
        <title>Complete genome assembly of Hawai'i environmental nontuberculous mycobacteria reveals unexpected co-isolation with methylobacteria.</title>
        <authorList>
            <person name="Hendrix J."/>
            <person name="Epperson L.E."/>
            <person name="Tong E.I."/>
            <person name="Chan Y.L."/>
            <person name="Hasan N.A."/>
            <person name="Dawrs S.N."/>
            <person name="Norton G.J."/>
            <person name="Virdi R."/>
            <person name="Crooks J.L."/>
            <person name="Chan E.D."/>
            <person name="Honda J.R."/>
            <person name="Strong M."/>
        </authorList>
    </citation>
    <scope>NUCLEOTIDE SEQUENCE [LARGE SCALE GENOMIC DNA]</scope>
    <source>
        <strain evidence="2 3">NJH_HI01</strain>
    </source>
</reference>
<keyword evidence="3" id="KW-1185">Reference proteome</keyword>
<dbReference type="EMBL" id="JAQYXL010000001">
    <property type="protein sequence ID" value="MEN3230230.1"/>
    <property type="molecule type" value="Genomic_DNA"/>
</dbReference>